<evidence type="ECO:0000313" key="2">
    <source>
        <dbReference type="Proteomes" id="UP000799767"/>
    </source>
</evidence>
<dbReference type="Proteomes" id="UP000799767">
    <property type="component" value="Unassembled WGS sequence"/>
</dbReference>
<organism evidence="1 2">
    <name type="scientific">Neohortaea acidophila</name>
    <dbReference type="NCBI Taxonomy" id="245834"/>
    <lineage>
        <taxon>Eukaryota</taxon>
        <taxon>Fungi</taxon>
        <taxon>Dikarya</taxon>
        <taxon>Ascomycota</taxon>
        <taxon>Pezizomycotina</taxon>
        <taxon>Dothideomycetes</taxon>
        <taxon>Dothideomycetidae</taxon>
        <taxon>Mycosphaerellales</taxon>
        <taxon>Teratosphaeriaceae</taxon>
        <taxon>Neohortaea</taxon>
    </lineage>
</organism>
<accession>A0A6A6PI19</accession>
<dbReference type="OrthoDB" id="10025998at2759"/>
<protein>
    <submittedName>
        <fullName evidence="1">Uncharacterized protein</fullName>
    </submittedName>
</protein>
<dbReference type="EMBL" id="MU001641">
    <property type="protein sequence ID" value="KAF2479688.1"/>
    <property type="molecule type" value="Genomic_DNA"/>
</dbReference>
<evidence type="ECO:0000313" key="1">
    <source>
        <dbReference type="EMBL" id="KAF2479688.1"/>
    </source>
</evidence>
<name>A0A6A6PI19_9PEZI</name>
<dbReference type="RefSeq" id="XP_033586258.1">
    <property type="nucleotide sequence ID" value="XM_033734727.1"/>
</dbReference>
<dbReference type="AlphaFoldDB" id="A0A6A6PI19"/>
<proteinExistence type="predicted"/>
<dbReference type="GeneID" id="54475729"/>
<keyword evidence="2" id="KW-1185">Reference proteome</keyword>
<sequence>MGVCKILRAAYLQSWDINHTLKRVVDNPSRFREHVRACGGLIAGRLIYEFFARIRSPRTGITIYLQNCPNVPLTRYLVEEEGYGYCGHDPEVPPPPPGAPGPTRVDANVHITAFCRTLPPLVTIVLVICPTHPIETMLRCNYLSAAMNFLTHDKAVCLFPRLTFLDRVSMLLPRLLAQIFPLALWNDLLGYSEDYGWTDEHHMNLLFSDEKPDPTGSFNGRTIGDGYTWMLPIEPAPAFNEALLPSRSRTADHWDPPPDFDPFLNHTQANAIQTEMPGRRWSVFAFTLSLEGPDVAVGQTGLEALEFELEYLAISHWDEEDVEGVDYPLLIESLEG</sequence>
<gene>
    <name evidence="1" type="ORF">BDY17DRAFT_304445</name>
</gene>
<reference evidence="1" key="1">
    <citation type="journal article" date="2020" name="Stud. Mycol.">
        <title>101 Dothideomycetes genomes: a test case for predicting lifestyles and emergence of pathogens.</title>
        <authorList>
            <person name="Haridas S."/>
            <person name="Albert R."/>
            <person name="Binder M."/>
            <person name="Bloem J."/>
            <person name="Labutti K."/>
            <person name="Salamov A."/>
            <person name="Andreopoulos B."/>
            <person name="Baker S."/>
            <person name="Barry K."/>
            <person name="Bills G."/>
            <person name="Bluhm B."/>
            <person name="Cannon C."/>
            <person name="Castanera R."/>
            <person name="Culley D."/>
            <person name="Daum C."/>
            <person name="Ezra D."/>
            <person name="Gonzalez J."/>
            <person name="Henrissat B."/>
            <person name="Kuo A."/>
            <person name="Liang C."/>
            <person name="Lipzen A."/>
            <person name="Lutzoni F."/>
            <person name="Magnuson J."/>
            <person name="Mondo S."/>
            <person name="Nolan M."/>
            <person name="Ohm R."/>
            <person name="Pangilinan J."/>
            <person name="Park H.-J."/>
            <person name="Ramirez L."/>
            <person name="Alfaro M."/>
            <person name="Sun H."/>
            <person name="Tritt A."/>
            <person name="Yoshinaga Y."/>
            <person name="Zwiers L.-H."/>
            <person name="Turgeon B."/>
            <person name="Goodwin S."/>
            <person name="Spatafora J."/>
            <person name="Crous P."/>
            <person name="Grigoriev I."/>
        </authorList>
    </citation>
    <scope>NUCLEOTIDE SEQUENCE</scope>
    <source>
        <strain evidence="1">CBS 113389</strain>
    </source>
</reference>